<evidence type="ECO:0000313" key="2">
    <source>
        <dbReference type="EMBL" id="MCC5598404.1"/>
    </source>
</evidence>
<protein>
    <submittedName>
        <fullName evidence="2">Helix-turn-helix domain-containing protein</fullName>
    </submittedName>
</protein>
<sequence length="42" mass="4803">MFLNCNSCSTILNIFKAKIYPTNEQTTCISQIIGCRFIDMLI</sequence>
<evidence type="ECO:0000313" key="3">
    <source>
        <dbReference type="Proteomes" id="UP001199525"/>
    </source>
</evidence>
<gene>
    <name evidence="2" type="ORF">LC586_04000</name>
</gene>
<dbReference type="Pfam" id="PF12323">
    <property type="entry name" value="HTH_OrfB_IS605"/>
    <property type="match status" value="1"/>
</dbReference>
<dbReference type="RefSeq" id="WP_369010514.1">
    <property type="nucleotide sequence ID" value="NZ_JAIVFQ010000003.1"/>
</dbReference>
<dbReference type="EMBL" id="JAIVFQ010000003">
    <property type="protein sequence ID" value="MCC5598404.1"/>
    <property type="molecule type" value="Genomic_DNA"/>
</dbReference>
<name>A0ABS8I2I1_9NOSO</name>
<evidence type="ECO:0000259" key="1">
    <source>
        <dbReference type="Pfam" id="PF12323"/>
    </source>
</evidence>
<organism evidence="2 3">
    <name type="scientific">Nostoc favosum CHAB5714</name>
    <dbReference type="NCBI Taxonomy" id="2780399"/>
    <lineage>
        <taxon>Bacteria</taxon>
        <taxon>Bacillati</taxon>
        <taxon>Cyanobacteriota</taxon>
        <taxon>Cyanophyceae</taxon>
        <taxon>Nostocales</taxon>
        <taxon>Nostocaceae</taxon>
        <taxon>Nostoc</taxon>
        <taxon>Nostoc favosum</taxon>
    </lineage>
</organism>
<proteinExistence type="predicted"/>
<accession>A0ABS8I2I1</accession>
<feature type="domain" description="Transposase putative helix-turn-helix" evidence="1">
    <location>
        <begin position="15"/>
        <end position="35"/>
    </location>
</feature>
<dbReference type="Proteomes" id="UP001199525">
    <property type="component" value="Unassembled WGS sequence"/>
</dbReference>
<comment type="caution">
    <text evidence="2">The sequence shown here is derived from an EMBL/GenBank/DDBJ whole genome shotgun (WGS) entry which is preliminary data.</text>
</comment>
<reference evidence="2 3" key="1">
    <citation type="journal article" date="2021" name="Microorganisms">
        <title>Genome Evolution of Filamentous Cyanobacterium Nostoc Species: From Facultative Symbiosis to Free Living.</title>
        <authorList>
            <person name="Huo D."/>
            <person name="Li H."/>
            <person name="Cai F."/>
            <person name="Guo X."/>
            <person name="Qiao Z."/>
            <person name="Wang W."/>
            <person name="Yu G."/>
            <person name="Li R."/>
        </authorList>
    </citation>
    <scope>NUCLEOTIDE SEQUENCE [LARGE SCALE GENOMIC DNA]</scope>
    <source>
        <strain evidence="2 3">CHAB 5714</strain>
    </source>
</reference>
<keyword evidence="3" id="KW-1185">Reference proteome</keyword>
<dbReference type="InterPro" id="IPR021027">
    <property type="entry name" value="Transposase_put_HTH"/>
</dbReference>